<dbReference type="InterPro" id="IPR031157">
    <property type="entry name" value="G_TR_CS"/>
</dbReference>
<dbReference type="InterPro" id="IPR009000">
    <property type="entry name" value="Transl_B-barrel_sf"/>
</dbReference>
<name>A0A2A2AG74_9BURK</name>
<dbReference type="InterPro" id="IPR048931">
    <property type="entry name" value="WHD_2nd_SelB_bact"/>
</dbReference>
<keyword evidence="6" id="KW-0342">GTP-binding</keyword>
<dbReference type="Pfam" id="PF03144">
    <property type="entry name" value="GTP_EFTU_D2"/>
    <property type="match status" value="1"/>
</dbReference>
<reference evidence="10 11" key="1">
    <citation type="submission" date="2017-08" db="EMBL/GenBank/DDBJ databases">
        <title>WGS of Clinical strains of the CDC Group NO-1 linked to zoonotic infections in humans.</title>
        <authorList>
            <person name="Bernier A.-M."/>
            <person name="Bernard K."/>
        </authorList>
    </citation>
    <scope>NUCLEOTIDE SEQUENCE [LARGE SCALE GENOMIC DNA]</scope>
    <source>
        <strain evidence="10 11">NML00-0135</strain>
    </source>
</reference>
<evidence type="ECO:0000256" key="4">
    <source>
        <dbReference type="ARBA" id="ARBA00022741"/>
    </source>
</evidence>
<dbReference type="PANTHER" id="PTHR43721">
    <property type="entry name" value="ELONGATION FACTOR TU-RELATED"/>
    <property type="match status" value="1"/>
</dbReference>
<dbReference type="InterPro" id="IPR036388">
    <property type="entry name" value="WH-like_DNA-bd_sf"/>
</dbReference>
<dbReference type="InterPro" id="IPR036390">
    <property type="entry name" value="WH_DNA-bd_sf"/>
</dbReference>
<protein>
    <recommendedName>
        <fullName evidence="2">Selenocysteine-specific elongation factor</fullName>
    </recommendedName>
    <alternativeName>
        <fullName evidence="8">SelB translation factor</fullName>
    </alternativeName>
</protein>
<dbReference type="AlphaFoldDB" id="A0A2A2AG74"/>
<dbReference type="SUPFAM" id="SSF46785">
    <property type="entry name" value="Winged helix' DNA-binding domain"/>
    <property type="match status" value="3"/>
</dbReference>
<keyword evidence="3" id="KW-0963">Cytoplasm</keyword>
<dbReference type="Pfam" id="PF00009">
    <property type="entry name" value="GTP_EFTU"/>
    <property type="match status" value="1"/>
</dbReference>
<dbReference type="Pfam" id="PF25461">
    <property type="entry name" value="Beta-barrel_SelB"/>
    <property type="match status" value="1"/>
</dbReference>
<comment type="function">
    <text evidence="7">Translation factor necessary for the incorporation of selenocysteine into proteins. It probably replaces EF-Tu for the insertion of selenocysteine directed by the UGA codon. SelB binds GTP and GDP.</text>
</comment>
<organism evidence="10 11">
    <name type="scientific">Vandammella animalimorsus</name>
    <dbReference type="NCBI Taxonomy" id="2029117"/>
    <lineage>
        <taxon>Bacteria</taxon>
        <taxon>Pseudomonadati</taxon>
        <taxon>Pseudomonadota</taxon>
        <taxon>Betaproteobacteria</taxon>
        <taxon>Burkholderiales</taxon>
        <taxon>Comamonadaceae</taxon>
        <taxon>Vandammella</taxon>
    </lineage>
</organism>
<keyword evidence="4" id="KW-0547">Nucleotide-binding</keyword>
<dbReference type="InterPro" id="IPR004535">
    <property type="entry name" value="Transl_elong_SelB"/>
</dbReference>
<dbReference type="InterPro" id="IPR015190">
    <property type="entry name" value="Elong_fac_SelB-wing-hlx_typ-2"/>
</dbReference>
<dbReference type="Pfam" id="PF09106">
    <property type="entry name" value="WHD_2nd_SelB"/>
    <property type="match status" value="1"/>
</dbReference>
<evidence type="ECO:0000256" key="1">
    <source>
        <dbReference type="ARBA" id="ARBA00004496"/>
    </source>
</evidence>
<evidence type="ECO:0000256" key="6">
    <source>
        <dbReference type="ARBA" id="ARBA00023134"/>
    </source>
</evidence>
<dbReference type="PROSITE" id="PS00301">
    <property type="entry name" value="G_TR_1"/>
    <property type="match status" value="1"/>
</dbReference>
<dbReference type="InterPro" id="IPR015191">
    <property type="entry name" value="SelB_WHD4"/>
</dbReference>
<dbReference type="Gene3D" id="3.40.50.300">
    <property type="entry name" value="P-loop containing nucleotide triphosphate hydrolases"/>
    <property type="match status" value="1"/>
</dbReference>
<dbReference type="CDD" id="cd04171">
    <property type="entry name" value="SelB"/>
    <property type="match status" value="1"/>
</dbReference>
<dbReference type="Gene3D" id="2.40.30.10">
    <property type="entry name" value="Translation factors"/>
    <property type="match status" value="1"/>
</dbReference>
<dbReference type="InterPro" id="IPR050055">
    <property type="entry name" value="EF-Tu_GTPase"/>
</dbReference>
<gene>
    <name evidence="10" type="primary">selB</name>
    <name evidence="10" type="ORF">CK625_04500</name>
</gene>
<dbReference type="InterPro" id="IPR000795">
    <property type="entry name" value="T_Tr_GTP-bd_dom"/>
</dbReference>
<dbReference type="Pfam" id="PF21214">
    <property type="entry name" value="WHD_2nd_SelB_bact"/>
    <property type="match status" value="1"/>
</dbReference>
<dbReference type="InterPro" id="IPR057335">
    <property type="entry name" value="Beta-barrel_SelB"/>
</dbReference>
<evidence type="ECO:0000313" key="10">
    <source>
        <dbReference type="EMBL" id="PAT37555.1"/>
    </source>
</evidence>
<dbReference type="SUPFAM" id="SSF52540">
    <property type="entry name" value="P-loop containing nucleoside triphosphate hydrolases"/>
    <property type="match status" value="1"/>
</dbReference>
<evidence type="ECO:0000256" key="5">
    <source>
        <dbReference type="ARBA" id="ARBA00022917"/>
    </source>
</evidence>
<dbReference type="PANTHER" id="PTHR43721:SF9">
    <property type="entry name" value="GTP-BINDING PROTEIN 1"/>
    <property type="match status" value="1"/>
</dbReference>
<dbReference type="NCBIfam" id="TIGR00475">
    <property type="entry name" value="selB"/>
    <property type="match status" value="1"/>
</dbReference>
<evidence type="ECO:0000256" key="3">
    <source>
        <dbReference type="ARBA" id="ARBA00022490"/>
    </source>
</evidence>
<accession>A0A2A2AG74</accession>
<dbReference type="PRINTS" id="PR00315">
    <property type="entry name" value="ELONGATNFCT"/>
</dbReference>
<evidence type="ECO:0000256" key="8">
    <source>
        <dbReference type="ARBA" id="ARBA00031615"/>
    </source>
</evidence>
<evidence type="ECO:0000256" key="2">
    <source>
        <dbReference type="ARBA" id="ARBA00015953"/>
    </source>
</evidence>
<comment type="subcellular location">
    <subcellularLocation>
        <location evidence="1">Cytoplasm</location>
    </subcellularLocation>
</comment>
<dbReference type="GO" id="GO:0003723">
    <property type="term" value="F:RNA binding"/>
    <property type="evidence" value="ECO:0007669"/>
    <property type="project" value="InterPro"/>
</dbReference>
<dbReference type="RefSeq" id="WP_095539123.1">
    <property type="nucleotide sequence ID" value="NZ_NSJB01000002.1"/>
</dbReference>
<comment type="caution">
    <text evidence="10">The sequence shown here is derived from an EMBL/GenBank/DDBJ whole genome shotgun (WGS) entry which is preliminary data.</text>
</comment>
<dbReference type="CDD" id="cd03696">
    <property type="entry name" value="SelB_II"/>
    <property type="match status" value="1"/>
</dbReference>
<sequence>MIIGTAGHIDHGKTALVRALTGVDTDRLPEEKARGISIELSYAYLPVPGTQQVLGFIDVPGHEKFVHTMAAGAVGIDHALLVIAADDGPMPQTREHLAILELLGVRQGCVALNKADRATPARLAAVQAEVAALLQGTPLAGAPVFATNALDAADAGLAALRAHLLDAAQRFPARPSQGLFRLAVDRSFTLPGQGTIVTGTVFGGSVRVGDVLRHSPSGQSVRVRSIHAQNQPAQAGHSGQRVALNLAGIERTAIARGDWMAEPQALQATRRLDVQLRVLASQPQPINPSGQTEASAAKPIGPWTSVHLHLGTAHRTAHVVPLEGSHIACGQQARAQLVLDEEVFVTAGDRFILRNAQASQTIAGGQVLDPNAPERKRRSPERMAYLDAVQTAIDTGDIAPLIGQAPWGMGRAQLARLLGQPARSLPAPPGCIALGADEAEQLLLAPQHWAALQAKVCEALARFHERTPDEPGVNAARLRRMALPNLPPAALQSPDTLWRGLLAALLEQGLLAQTGPWLHLPSHRVQLSAQEEQRAAQLLPAIAAGRFDPPWVRDLAQAHQLPEEEVRQLLRKLARQGRLHQVVKDLFYSPEAIDALLAIAAELARQSPQQAVQARHFRDATALGRKRAIQVLEYFDRSGHTRRIRDAHVMRT</sequence>
<dbReference type="CDD" id="cd15491">
    <property type="entry name" value="selB_III"/>
    <property type="match status" value="1"/>
</dbReference>
<keyword evidence="10" id="KW-0251">Elongation factor</keyword>
<evidence type="ECO:0000256" key="7">
    <source>
        <dbReference type="ARBA" id="ARBA00025526"/>
    </source>
</evidence>
<dbReference type="Proteomes" id="UP000218054">
    <property type="component" value="Unassembled WGS sequence"/>
</dbReference>
<dbReference type="SUPFAM" id="SSF50447">
    <property type="entry name" value="Translation proteins"/>
    <property type="match status" value="1"/>
</dbReference>
<dbReference type="EMBL" id="NSJB01000002">
    <property type="protein sequence ID" value="PAT37555.1"/>
    <property type="molecule type" value="Genomic_DNA"/>
</dbReference>
<dbReference type="GO" id="GO:0001514">
    <property type="term" value="P:selenocysteine incorporation"/>
    <property type="evidence" value="ECO:0007669"/>
    <property type="project" value="InterPro"/>
</dbReference>
<dbReference type="Pfam" id="PF09107">
    <property type="entry name" value="WHD_3rd_SelB"/>
    <property type="match status" value="1"/>
</dbReference>
<keyword evidence="11" id="KW-1185">Reference proteome</keyword>
<dbReference type="InterPro" id="IPR004161">
    <property type="entry name" value="EFTu-like_2"/>
</dbReference>
<dbReference type="SUPFAM" id="SSF50465">
    <property type="entry name" value="EF-Tu/eEF-1alpha/eIF2-gamma C-terminal domain"/>
    <property type="match status" value="1"/>
</dbReference>
<dbReference type="GO" id="GO:0005737">
    <property type="term" value="C:cytoplasm"/>
    <property type="evidence" value="ECO:0007669"/>
    <property type="project" value="UniProtKB-SubCell"/>
</dbReference>
<dbReference type="InterPro" id="IPR009001">
    <property type="entry name" value="Transl_elong_EF1A/Init_IF2_C"/>
</dbReference>
<feature type="domain" description="Tr-type G" evidence="9">
    <location>
        <begin position="1"/>
        <end position="176"/>
    </location>
</feature>
<dbReference type="Gene3D" id="1.10.10.10">
    <property type="entry name" value="Winged helix-like DNA-binding domain superfamily/Winged helix DNA-binding domain"/>
    <property type="match status" value="3"/>
</dbReference>
<proteinExistence type="predicted"/>
<dbReference type="InterPro" id="IPR027417">
    <property type="entry name" value="P-loop_NTPase"/>
</dbReference>
<evidence type="ECO:0000313" key="11">
    <source>
        <dbReference type="Proteomes" id="UP000218054"/>
    </source>
</evidence>
<evidence type="ECO:0000259" key="9">
    <source>
        <dbReference type="PROSITE" id="PS51722"/>
    </source>
</evidence>
<dbReference type="PROSITE" id="PS51722">
    <property type="entry name" value="G_TR_2"/>
    <property type="match status" value="1"/>
</dbReference>
<keyword evidence="5" id="KW-0648">Protein biosynthesis</keyword>
<dbReference type="GO" id="GO:0005525">
    <property type="term" value="F:GTP binding"/>
    <property type="evidence" value="ECO:0007669"/>
    <property type="project" value="UniProtKB-KW"/>
</dbReference>
<dbReference type="GO" id="GO:0003924">
    <property type="term" value="F:GTPase activity"/>
    <property type="evidence" value="ECO:0007669"/>
    <property type="project" value="InterPro"/>
</dbReference>
<dbReference type="GO" id="GO:0003746">
    <property type="term" value="F:translation elongation factor activity"/>
    <property type="evidence" value="ECO:0007669"/>
    <property type="project" value="UniProtKB-KW"/>
</dbReference>